<protein>
    <submittedName>
        <fullName evidence="3">Uncharacterized protein</fullName>
    </submittedName>
</protein>
<keyword evidence="2" id="KW-1133">Transmembrane helix</keyword>
<feature type="transmembrane region" description="Helical" evidence="2">
    <location>
        <begin position="92"/>
        <end position="109"/>
    </location>
</feature>
<feature type="region of interest" description="Disordered" evidence="1">
    <location>
        <begin position="20"/>
        <end position="50"/>
    </location>
</feature>
<evidence type="ECO:0000256" key="2">
    <source>
        <dbReference type="SAM" id="Phobius"/>
    </source>
</evidence>
<comment type="caution">
    <text evidence="3">The sequence shown here is derived from an EMBL/GenBank/DDBJ whole genome shotgun (WGS) entry which is preliminary data.</text>
</comment>
<dbReference type="Proteomes" id="UP001190700">
    <property type="component" value="Unassembled WGS sequence"/>
</dbReference>
<organism evidence="3 4">
    <name type="scientific">Cymbomonas tetramitiformis</name>
    <dbReference type="NCBI Taxonomy" id="36881"/>
    <lineage>
        <taxon>Eukaryota</taxon>
        <taxon>Viridiplantae</taxon>
        <taxon>Chlorophyta</taxon>
        <taxon>Pyramimonadophyceae</taxon>
        <taxon>Pyramimonadales</taxon>
        <taxon>Pyramimonadaceae</taxon>
        <taxon>Cymbomonas</taxon>
    </lineage>
</organism>
<keyword evidence="2" id="KW-0472">Membrane</keyword>
<name>A0AAE0LGJ6_9CHLO</name>
<evidence type="ECO:0000313" key="4">
    <source>
        <dbReference type="Proteomes" id="UP001190700"/>
    </source>
</evidence>
<dbReference type="AlphaFoldDB" id="A0AAE0LGJ6"/>
<feature type="compositionally biased region" description="Low complexity" evidence="1">
    <location>
        <begin position="34"/>
        <end position="46"/>
    </location>
</feature>
<dbReference type="EMBL" id="LGRX02002232">
    <property type="protein sequence ID" value="KAK3284596.1"/>
    <property type="molecule type" value="Genomic_DNA"/>
</dbReference>
<sequence length="155" mass="16513">MATVCPPTKEFPGGVELIPVRHQPSAQPPTHPIPGQQQPQRYPRGPGRQGSFGLGHLHTLTVLALLCMAMLPAVAAGSSVFQAAPDLQLQPAWLWVAGLLITTGRAALVEDCRPPASWRDAVARWCPRLQPPTPKPPRRLVVPGLTAAGLAPGER</sequence>
<keyword evidence="4" id="KW-1185">Reference proteome</keyword>
<accession>A0AAE0LGJ6</accession>
<reference evidence="3 4" key="1">
    <citation type="journal article" date="2015" name="Genome Biol. Evol.">
        <title>Comparative Genomics of a Bacterivorous Green Alga Reveals Evolutionary Causalities and Consequences of Phago-Mixotrophic Mode of Nutrition.</title>
        <authorList>
            <person name="Burns J.A."/>
            <person name="Paasch A."/>
            <person name="Narechania A."/>
            <person name="Kim E."/>
        </authorList>
    </citation>
    <scope>NUCLEOTIDE SEQUENCE [LARGE SCALE GENOMIC DNA]</scope>
    <source>
        <strain evidence="3 4">PLY_AMNH</strain>
    </source>
</reference>
<evidence type="ECO:0000313" key="3">
    <source>
        <dbReference type="EMBL" id="KAK3284596.1"/>
    </source>
</evidence>
<keyword evidence="2" id="KW-0812">Transmembrane</keyword>
<feature type="transmembrane region" description="Helical" evidence="2">
    <location>
        <begin position="57"/>
        <end position="80"/>
    </location>
</feature>
<evidence type="ECO:0000256" key="1">
    <source>
        <dbReference type="SAM" id="MobiDB-lite"/>
    </source>
</evidence>
<proteinExistence type="predicted"/>
<gene>
    <name evidence="3" type="ORF">CYMTET_7765</name>
</gene>